<dbReference type="Pfam" id="PF08746">
    <property type="entry name" value="zf-RING-like"/>
    <property type="match status" value="1"/>
</dbReference>
<dbReference type="PANTHER" id="PTHR20973:SF0">
    <property type="entry name" value="NON-STRUCTURAL MAINTENANCE OF CHROMOSOMES ELEMENT 1 HOMOLOG"/>
    <property type="match status" value="1"/>
</dbReference>
<comment type="subunit">
    <text evidence="13">Component of the Smc5-Smc6 complex.</text>
</comment>
<comment type="function">
    <text evidence="13">Acts in a DNA repair pathway for removal of UV-induced DNA damage that is distinct from classical nucleotide excision repair and in repair of ionizing radiation damage. Functions in homologous recombination repair of DNA double strand breaks and in recovery of stalled replication forks.</text>
</comment>
<dbReference type="AlphaFoldDB" id="A0A0X8HTM5"/>
<evidence type="ECO:0000313" key="15">
    <source>
        <dbReference type="EMBL" id="AMD21203.1"/>
    </source>
</evidence>
<comment type="similarity">
    <text evidence="3 13">Belongs to the NSE1 family.</text>
</comment>
<dbReference type="GO" id="GO:0061630">
    <property type="term" value="F:ubiquitin protein ligase activity"/>
    <property type="evidence" value="ECO:0007669"/>
    <property type="project" value="UniProtKB-EC"/>
</dbReference>
<evidence type="ECO:0000256" key="1">
    <source>
        <dbReference type="ARBA" id="ARBA00000900"/>
    </source>
</evidence>
<dbReference type="PANTHER" id="PTHR20973">
    <property type="entry name" value="NON-SMC ELEMENT 1-RELATED"/>
    <property type="match status" value="1"/>
</dbReference>
<evidence type="ECO:0000313" key="16">
    <source>
        <dbReference type="Proteomes" id="UP000243052"/>
    </source>
</evidence>
<evidence type="ECO:0000256" key="13">
    <source>
        <dbReference type="RuleBase" id="RU368018"/>
    </source>
</evidence>
<evidence type="ECO:0000256" key="7">
    <source>
        <dbReference type="ARBA" id="ARBA00022771"/>
    </source>
</evidence>
<dbReference type="Gene3D" id="1.10.10.10">
    <property type="entry name" value="Winged helix-like DNA-binding domain superfamily/Winged helix DNA-binding domain"/>
    <property type="match status" value="1"/>
</dbReference>
<comment type="catalytic activity">
    <reaction evidence="1 13">
        <text>S-ubiquitinyl-[E2 ubiquitin-conjugating enzyme]-L-cysteine + [acceptor protein]-L-lysine = [E2 ubiquitin-conjugating enzyme]-L-cysteine + N(6)-ubiquitinyl-[acceptor protein]-L-lysine.</text>
        <dbReference type="EC" id="2.3.2.27"/>
    </reaction>
</comment>
<dbReference type="STRING" id="45286.A0A0X8HTM5"/>
<keyword evidence="8 13" id="KW-0833">Ubl conjugation pathway</keyword>
<dbReference type="GO" id="GO:0005634">
    <property type="term" value="C:nucleus"/>
    <property type="evidence" value="ECO:0007669"/>
    <property type="project" value="UniProtKB-SubCell"/>
</dbReference>
<dbReference type="GO" id="GO:0000724">
    <property type="term" value="P:double-strand break repair via homologous recombination"/>
    <property type="evidence" value="ECO:0007669"/>
    <property type="project" value="TreeGrafter"/>
</dbReference>
<evidence type="ECO:0000256" key="5">
    <source>
        <dbReference type="ARBA" id="ARBA00022723"/>
    </source>
</evidence>
<evidence type="ECO:0000256" key="10">
    <source>
        <dbReference type="ARBA" id="ARBA00023172"/>
    </source>
</evidence>
<evidence type="ECO:0000256" key="9">
    <source>
        <dbReference type="ARBA" id="ARBA00022833"/>
    </source>
</evidence>
<keyword evidence="12 13" id="KW-0539">Nucleus</keyword>
<keyword evidence="16" id="KW-1185">Reference proteome</keyword>
<keyword evidence="10 13" id="KW-0233">DNA recombination</keyword>
<dbReference type="Pfam" id="PF07574">
    <property type="entry name" value="SMC_Nse1"/>
    <property type="match status" value="1"/>
</dbReference>
<protein>
    <recommendedName>
        <fullName evidence="13">Non-structural maintenance of chromosomes element 1 homolog</fullName>
        <ecNumber evidence="13">2.3.2.27</ecNumber>
    </recommendedName>
</protein>
<comment type="subcellular location">
    <subcellularLocation>
        <location evidence="2 13">Nucleus</location>
    </subcellularLocation>
</comment>
<accession>A0A0X8HTM5</accession>
<organism evidence="15 16">
    <name type="scientific">Eremothecium sinecaudum</name>
    <dbReference type="NCBI Taxonomy" id="45286"/>
    <lineage>
        <taxon>Eukaryota</taxon>
        <taxon>Fungi</taxon>
        <taxon>Dikarya</taxon>
        <taxon>Ascomycota</taxon>
        <taxon>Saccharomycotina</taxon>
        <taxon>Saccharomycetes</taxon>
        <taxon>Saccharomycetales</taxon>
        <taxon>Saccharomycetaceae</taxon>
        <taxon>Eremothecium</taxon>
    </lineage>
</organism>
<reference evidence="15 16" key="1">
    <citation type="submission" date="2016-01" db="EMBL/GenBank/DDBJ databases">
        <title>Genome sequence of the yeast Holleya sinecauda.</title>
        <authorList>
            <person name="Dietrich F.S."/>
        </authorList>
    </citation>
    <scope>NUCLEOTIDE SEQUENCE [LARGE SCALE GENOMIC DNA]</scope>
    <source>
        <strain evidence="15 16">ATCC 58844</strain>
    </source>
</reference>
<keyword evidence="7 13" id="KW-0863">Zinc-finger</keyword>
<dbReference type="OrthoDB" id="185455at2759"/>
<keyword evidence="11 13" id="KW-0234">DNA repair</keyword>
<evidence type="ECO:0000256" key="3">
    <source>
        <dbReference type="ARBA" id="ARBA00010258"/>
    </source>
</evidence>
<feature type="domain" description="Non-structural maintenance of chromosomes element 1 RING C4HC3-type" evidence="14">
    <location>
        <begin position="251"/>
        <end position="302"/>
    </location>
</feature>
<evidence type="ECO:0000256" key="2">
    <source>
        <dbReference type="ARBA" id="ARBA00004123"/>
    </source>
</evidence>
<keyword evidence="4 13" id="KW-0808">Transferase</keyword>
<dbReference type="RefSeq" id="XP_017988199.1">
    <property type="nucleotide sequence ID" value="XM_018132520.1"/>
</dbReference>
<evidence type="ECO:0000256" key="8">
    <source>
        <dbReference type="ARBA" id="ARBA00022786"/>
    </source>
</evidence>
<dbReference type="EMBL" id="CP014245">
    <property type="protein sequence ID" value="AMD21203.1"/>
    <property type="molecule type" value="Genomic_DNA"/>
</dbReference>
<name>A0A0X8HTM5_9SACH</name>
<evidence type="ECO:0000256" key="6">
    <source>
        <dbReference type="ARBA" id="ARBA00022763"/>
    </source>
</evidence>
<dbReference type="InterPro" id="IPR036388">
    <property type="entry name" value="WH-like_DNA-bd_sf"/>
</dbReference>
<gene>
    <name evidence="15" type="ORF">AW171_hschr53138</name>
</gene>
<evidence type="ECO:0000256" key="12">
    <source>
        <dbReference type="ARBA" id="ARBA00023242"/>
    </source>
</evidence>
<dbReference type="Proteomes" id="UP000243052">
    <property type="component" value="Chromosome v"/>
</dbReference>
<dbReference type="GeneID" id="28724481"/>
<keyword evidence="5 13" id="KW-0479">Metal-binding</keyword>
<dbReference type="GO" id="GO:0008270">
    <property type="term" value="F:zinc ion binding"/>
    <property type="evidence" value="ECO:0007669"/>
    <property type="project" value="UniProtKB-KW"/>
</dbReference>
<proteinExistence type="inferred from homology"/>
<evidence type="ECO:0000259" key="14">
    <source>
        <dbReference type="Pfam" id="PF08746"/>
    </source>
</evidence>
<dbReference type="InterPro" id="IPR014857">
    <property type="entry name" value="Nse1_RING_C4HC3-type"/>
</dbReference>
<keyword evidence="9 13" id="KW-0862">Zinc</keyword>
<keyword evidence="6 13" id="KW-0227">DNA damage</keyword>
<evidence type="ECO:0000256" key="4">
    <source>
        <dbReference type="ARBA" id="ARBA00022679"/>
    </source>
</evidence>
<dbReference type="InterPro" id="IPR011513">
    <property type="entry name" value="Nse1"/>
</dbReference>
<dbReference type="GO" id="GO:0030915">
    <property type="term" value="C:Smc5-Smc6 complex"/>
    <property type="evidence" value="ECO:0007669"/>
    <property type="project" value="UniProtKB-UniRule"/>
</dbReference>
<evidence type="ECO:0000256" key="11">
    <source>
        <dbReference type="ARBA" id="ARBA00023204"/>
    </source>
</evidence>
<sequence>MSEEAPDLALSEDIRRLLLQVILRCQGIVHENVLLTCLLKLNEVEVEPEEEFREEVWLDKLGVYIADMNVKLSGLNYRIVKVGHGMGKNYVTSQLPTQMLGFRQLSPSNRFYVYVNVVSTKETELSTTFKASEIEFVKWAIEQLATLRQIDDNPEGIEFGIEREIDRILNDCIREDEQLPFKLRYWTTYTVNSMKLMSYSELATSEVERLLSKLCELKWFYKTQHGSYGLDLKALLELEDYLIETFAMLSCPSCQRIVTQGVLCTGCVSRERTEENGTEQSMWHVDCFEYYLNHVSKNCNVCESNLLEAGAYLV</sequence>
<dbReference type="EC" id="2.3.2.27" evidence="13"/>